<dbReference type="InterPro" id="IPR038369">
    <property type="entry name" value="SpoVAD_sf"/>
</dbReference>
<dbReference type="NCBIfam" id="NF006160">
    <property type="entry name" value="PRK08304.1"/>
    <property type="match status" value="1"/>
</dbReference>
<name>A0A2R6Y4C1_9BACL</name>
<dbReference type="PIRSF" id="PIRSF011570">
    <property type="entry name" value="SpoVAD"/>
    <property type="match status" value="1"/>
</dbReference>
<dbReference type="Proteomes" id="UP000244338">
    <property type="component" value="Unassembled WGS sequence"/>
</dbReference>
<sequence length="336" mass="36301">MRQGRTWVFLKRPGIIAHVAVGGPKEKEGPLAQDYHKVYDDVYLGKKSYEEAERQLLIDAVALALRQAQLTRDEIDVFLSGDLLAQNITASFAARSLGRPFLGIHGACSVSMEGLALAASLVDSGYALRVMTGTASHNLAAERTYRYPTEYGAQKPPTAQWTVTGAGVGIVSLEPTPLIIRAATVGRVIDMGLIDPLNMGAAMAPAAFETIMTHLNDLGRTAKDYDLIVTGDLGKIGRNLLLEMLHKESIPFEEERLLDAGLMIYHPEQEVFAGASGTASSATVFYGHLLNQMERGLIDRLMMVATGALMSPTTFQQGESIPTIAHAVTVERMEGS</sequence>
<evidence type="ECO:0000313" key="1">
    <source>
        <dbReference type="EMBL" id="PTQ57530.1"/>
    </source>
</evidence>
<reference evidence="2" key="1">
    <citation type="journal article" date="2018" name="Sci. Rep.">
        <title>Lignite coal burning seam in the remote Altai Mountains harbors a hydrogen-driven thermophilic microbial community.</title>
        <authorList>
            <person name="Kadnikov V.V."/>
            <person name="Mardanov A.V."/>
            <person name="Ivasenko D.A."/>
            <person name="Antsiferov D.V."/>
            <person name="Beletsky A.V."/>
            <person name="Karnachuk O.V."/>
            <person name="Ravin N.V."/>
        </authorList>
    </citation>
    <scope>NUCLEOTIDE SEQUENCE [LARGE SCALE GENOMIC DNA]</scope>
</reference>
<protein>
    <submittedName>
        <fullName evidence="1">Stage V sporulation protein AD (SpoVAD)</fullName>
    </submittedName>
</protein>
<dbReference type="GO" id="GO:0016746">
    <property type="term" value="F:acyltransferase activity"/>
    <property type="evidence" value="ECO:0007669"/>
    <property type="project" value="InterPro"/>
</dbReference>
<organism evidence="1 2">
    <name type="scientific">Candidatus Carbonibacillus altaicus</name>
    <dbReference type="NCBI Taxonomy" id="2163959"/>
    <lineage>
        <taxon>Bacteria</taxon>
        <taxon>Bacillati</taxon>
        <taxon>Bacillota</taxon>
        <taxon>Bacilli</taxon>
        <taxon>Bacillales</taxon>
        <taxon>Candidatus Carbonibacillus</taxon>
    </lineage>
</organism>
<proteinExistence type="predicted"/>
<dbReference type="NCBIfam" id="TIGR02845">
    <property type="entry name" value="spore_V_AD"/>
    <property type="match status" value="1"/>
</dbReference>
<evidence type="ECO:0000313" key="2">
    <source>
        <dbReference type="Proteomes" id="UP000244338"/>
    </source>
</evidence>
<accession>A0A2R6Y4C1</accession>
<dbReference type="InterPro" id="IPR016039">
    <property type="entry name" value="Thiolase-like"/>
</dbReference>
<dbReference type="EMBL" id="PEBX01000006">
    <property type="protein sequence ID" value="PTQ57530.1"/>
    <property type="molecule type" value="Genomic_DNA"/>
</dbReference>
<gene>
    <name evidence="1" type="ORF">BSOLF_1408</name>
</gene>
<dbReference type="Pfam" id="PF07451">
    <property type="entry name" value="SpoVAD"/>
    <property type="match status" value="1"/>
</dbReference>
<dbReference type="NCBIfam" id="NF009069">
    <property type="entry name" value="PRK12404.1"/>
    <property type="match status" value="1"/>
</dbReference>
<comment type="caution">
    <text evidence="1">The sequence shown here is derived from an EMBL/GenBank/DDBJ whole genome shotgun (WGS) entry which is preliminary data.</text>
</comment>
<dbReference type="AlphaFoldDB" id="A0A2R6Y4C1"/>
<dbReference type="Gene3D" id="3.40.47.40">
    <property type="entry name" value="Stage V sporulation protein AD"/>
    <property type="match status" value="1"/>
</dbReference>
<dbReference type="SUPFAM" id="SSF53901">
    <property type="entry name" value="Thiolase-like"/>
    <property type="match status" value="1"/>
</dbReference>
<dbReference type="InterPro" id="IPR010894">
    <property type="entry name" value="SpoVAD"/>
</dbReference>